<evidence type="ECO:0008006" key="5">
    <source>
        <dbReference type="Google" id="ProtNLM"/>
    </source>
</evidence>
<gene>
    <name evidence="3" type="ORF">HBH26_08825</name>
</gene>
<feature type="compositionally biased region" description="Low complexity" evidence="1">
    <location>
        <begin position="115"/>
        <end position="135"/>
    </location>
</feature>
<sequence length="211" mass="21928">MMNSASWSMEPFSQDGLLVAIALGLAAILAVLTVIGMIVGARNKRQRVEAEKEEQARIEALEADGVEATTGTDTAPAPAPVAPAPVESVEPVPPTPVRDPEPLADEPIAAAAPLDASPAAEAAPAATDGAPAAEPVTRLKGLGPKIATRLSEEGIVTVDQLAALSDAEAAALDARLAPFQGRMERDRWREQARLLAAGERDAFEREFGKLG</sequence>
<keyword evidence="4" id="KW-1185">Reference proteome</keyword>
<feature type="transmembrane region" description="Helical" evidence="2">
    <location>
        <begin position="16"/>
        <end position="39"/>
    </location>
</feature>
<dbReference type="Gene3D" id="1.10.150.20">
    <property type="entry name" value="5' to 3' exonuclease, C-terminal subdomain"/>
    <property type="match status" value="1"/>
</dbReference>
<name>A0ABX1CL81_9SPHN</name>
<feature type="compositionally biased region" description="Low complexity" evidence="1">
    <location>
        <begin position="67"/>
        <end position="76"/>
    </location>
</feature>
<dbReference type="RefSeq" id="WP_168134213.1">
    <property type="nucleotide sequence ID" value="NZ_JAAVJH010000004.1"/>
</dbReference>
<comment type="caution">
    <text evidence="3">The sequence shown here is derived from an EMBL/GenBank/DDBJ whole genome shotgun (WGS) entry which is preliminary data.</text>
</comment>
<evidence type="ECO:0000256" key="1">
    <source>
        <dbReference type="SAM" id="MobiDB-lite"/>
    </source>
</evidence>
<evidence type="ECO:0000256" key="2">
    <source>
        <dbReference type="SAM" id="Phobius"/>
    </source>
</evidence>
<keyword evidence="2" id="KW-1133">Transmembrane helix</keyword>
<feature type="region of interest" description="Disordered" evidence="1">
    <location>
        <begin position="115"/>
        <end position="136"/>
    </location>
</feature>
<evidence type="ECO:0000313" key="4">
    <source>
        <dbReference type="Proteomes" id="UP000732399"/>
    </source>
</evidence>
<feature type="region of interest" description="Disordered" evidence="1">
    <location>
        <begin position="61"/>
        <end position="103"/>
    </location>
</feature>
<dbReference type="EMBL" id="JAAVJH010000004">
    <property type="protein sequence ID" value="NJR78688.1"/>
    <property type="molecule type" value="Genomic_DNA"/>
</dbReference>
<evidence type="ECO:0000313" key="3">
    <source>
        <dbReference type="EMBL" id="NJR78688.1"/>
    </source>
</evidence>
<keyword evidence="2" id="KW-0812">Transmembrane</keyword>
<protein>
    <recommendedName>
        <fullName evidence="5">Flap endonuclease-1-like 5' DNA nuclease</fullName>
    </recommendedName>
</protein>
<proteinExistence type="predicted"/>
<dbReference type="Proteomes" id="UP000732399">
    <property type="component" value="Unassembled WGS sequence"/>
</dbReference>
<accession>A0ABX1CL81</accession>
<keyword evidence="2" id="KW-0472">Membrane</keyword>
<organism evidence="3 4">
    <name type="scientific">Sphingomonas corticis</name>
    <dbReference type="NCBI Taxonomy" id="2722791"/>
    <lineage>
        <taxon>Bacteria</taxon>
        <taxon>Pseudomonadati</taxon>
        <taxon>Pseudomonadota</taxon>
        <taxon>Alphaproteobacteria</taxon>
        <taxon>Sphingomonadales</taxon>
        <taxon>Sphingomonadaceae</taxon>
        <taxon>Sphingomonas</taxon>
    </lineage>
</organism>
<reference evidence="3 4" key="1">
    <citation type="submission" date="2020-03" db="EMBL/GenBank/DDBJ databases">
        <authorList>
            <person name="Wang L."/>
            <person name="He N."/>
            <person name="Li Y."/>
            <person name="Fang Y."/>
            <person name="Zhang F."/>
        </authorList>
    </citation>
    <scope>NUCLEOTIDE SEQUENCE [LARGE SCALE GENOMIC DNA]</scope>
    <source>
        <strain evidence="3 4">36D10-4-7</strain>
    </source>
</reference>